<dbReference type="InterPro" id="IPR044068">
    <property type="entry name" value="CB"/>
</dbReference>
<sequence length="487" mass="54901">MHTSGAAWKVHFVVEGHNWPDDPLLERADVGRPRLDAGRPFLLHGSGAAHEAVNAFFASGRMRNLSEGTNRKYAYSLCTWINFLSLRNKGWDSAVEGDLFDFRFWRTTDFSNDRRVAGSTWQGNRAGILAFHDWAVDRLGAARLLPLAERRTSDGRSGTRDRRSSSTSVRSADVKWLTPGAFRLWRDVGVHGISREGLERTRWRPRMQGRDAGFVDGLYSTGLRIQELASLVVPELPPAGDGRGFVTARLADRCAKGGHGRRFWIGRSALDGIWDYVETERAGSVRSAQDKGLYQRVPGMLVVDEVGSDGSVRASRAGVVVRSRLRDLSPKDRLKLFKETDGGLEPLSLWLNEDGLPRGKKAWYTTFRLANARVEKGGIERLKCHPHMLRHSFALRWYAVGRLVWERGSREDRFEDFREQFGDTWSLVQTMLGHRDVATTKSIYLEPFLGLDVQFLLAHHASDPETGTAFDLVRGDPRVRFLGPEES</sequence>
<dbReference type="InterPro" id="IPR011010">
    <property type="entry name" value="DNA_brk_join_enz"/>
</dbReference>
<feature type="domain" description="Core-binding (CB)" evidence="5">
    <location>
        <begin position="47"/>
        <end position="136"/>
    </location>
</feature>
<name>A0ABS9U6V6_9MICC</name>
<dbReference type="Proteomes" id="UP001202922">
    <property type="component" value="Unassembled WGS sequence"/>
</dbReference>
<protein>
    <submittedName>
        <fullName evidence="6">Site-specific integrase</fullName>
    </submittedName>
</protein>
<dbReference type="CDD" id="cd00397">
    <property type="entry name" value="DNA_BRE_C"/>
    <property type="match status" value="1"/>
</dbReference>
<evidence type="ECO:0000259" key="5">
    <source>
        <dbReference type="PROSITE" id="PS51900"/>
    </source>
</evidence>
<evidence type="ECO:0000313" key="6">
    <source>
        <dbReference type="EMBL" id="MCH6472433.1"/>
    </source>
</evidence>
<dbReference type="InterPro" id="IPR002104">
    <property type="entry name" value="Integrase_catalytic"/>
</dbReference>
<evidence type="ECO:0000259" key="4">
    <source>
        <dbReference type="PROSITE" id="PS51898"/>
    </source>
</evidence>
<keyword evidence="7" id="KW-1185">Reference proteome</keyword>
<keyword evidence="1 3" id="KW-0238">DNA-binding</keyword>
<keyword evidence="2" id="KW-0233">DNA recombination</keyword>
<proteinExistence type="predicted"/>
<dbReference type="RefSeq" id="WP_241056605.1">
    <property type="nucleotide sequence ID" value="NZ_JAKZBV010000002.1"/>
</dbReference>
<comment type="caution">
    <text evidence="6">The sequence shown here is derived from an EMBL/GenBank/DDBJ whole genome shotgun (WGS) entry which is preliminary data.</text>
</comment>
<dbReference type="Gene3D" id="1.10.443.10">
    <property type="entry name" value="Intergrase catalytic core"/>
    <property type="match status" value="1"/>
</dbReference>
<evidence type="ECO:0000256" key="1">
    <source>
        <dbReference type="ARBA" id="ARBA00023125"/>
    </source>
</evidence>
<reference evidence="6 7" key="1">
    <citation type="submission" date="2022-03" db="EMBL/GenBank/DDBJ databases">
        <title>Sinomonas sp. isolated from a soil.</title>
        <authorList>
            <person name="Han J."/>
            <person name="Kim D.-U."/>
        </authorList>
    </citation>
    <scope>NUCLEOTIDE SEQUENCE [LARGE SCALE GENOMIC DNA]</scope>
    <source>
        <strain evidence="6 7">5-5</strain>
    </source>
</reference>
<dbReference type="PROSITE" id="PS51900">
    <property type="entry name" value="CB"/>
    <property type="match status" value="1"/>
</dbReference>
<accession>A0ABS9U6V6</accession>
<evidence type="ECO:0000256" key="3">
    <source>
        <dbReference type="PROSITE-ProRule" id="PRU01248"/>
    </source>
</evidence>
<dbReference type="InterPro" id="IPR013762">
    <property type="entry name" value="Integrase-like_cat_sf"/>
</dbReference>
<dbReference type="SUPFAM" id="SSF56349">
    <property type="entry name" value="DNA breaking-rejoining enzymes"/>
    <property type="match status" value="1"/>
</dbReference>
<feature type="domain" description="Tyr recombinase" evidence="4">
    <location>
        <begin position="188"/>
        <end position="461"/>
    </location>
</feature>
<organism evidence="6 7">
    <name type="scientific">Sinomonas terrae</name>
    <dbReference type="NCBI Taxonomy" id="2908838"/>
    <lineage>
        <taxon>Bacteria</taxon>
        <taxon>Bacillati</taxon>
        <taxon>Actinomycetota</taxon>
        <taxon>Actinomycetes</taxon>
        <taxon>Micrococcales</taxon>
        <taxon>Micrococcaceae</taxon>
        <taxon>Sinomonas</taxon>
    </lineage>
</organism>
<dbReference type="PROSITE" id="PS51898">
    <property type="entry name" value="TYR_RECOMBINASE"/>
    <property type="match status" value="1"/>
</dbReference>
<evidence type="ECO:0000256" key="2">
    <source>
        <dbReference type="ARBA" id="ARBA00023172"/>
    </source>
</evidence>
<dbReference type="EMBL" id="JAKZBV010000002">
    <property type="protein sequence ID" value="MCH6472433.1"/>
    <property type="molecule type" value="Genomic_DNA"/>
</dbReference>
<evidence type="ECO:0000313" key="7">
    <source>
        <dbReference type="Proteomes" id="UP001202922"/>
    </source>
</evidence>
<gene>
    <name evidence="6" type="ORF">L0M17_21120</name>
</gene>